<dbReference type="CDD" id="cd07344">
    <property type="entry name" value="M48_yhfN_like"/>
    <property type="match status" value="1"/>
</dbReference>
<dbReference type="RefSeq" id="WP_205712630.1">
    <property type="nucleotide sequence ID" value="NZ_SIJK02000016.1"/>
</dbReference>
<dbReference type="Pfam" id="PF01863">
    <property type="entry name" value="YgjP-like"/>
    <property type="match status" value="1"/>
</dbReference>
<dbReference type="Proteomes" id="UP001193081">
    <property type="component" value="Unassembled WGS sequence"/>
</dbReference>
<reference evidence="2 3" key="1">
    <citation type="submission" date="2021-03" db="EMBL/GenBank/DDBJ databases">
        <authorList>
            <person name="Grouzdev D.S."/>
        </authorList>
    </citation>
    <scope>NUCLEOTIDE SEQUENCE [LARGE SCALE GENOMIC DNA]</scope>
    <source>
        <strain evidence="2 3">M50-1</strain>
    </source>
</reference>
<gene>
    <name evidence="2" type="ORF">EYB53_010825</name>
</gene>
<dbReference type="EMBL" id="SIJK02000016">
    <property type="protein sequence ID" value="MBP1466199.1"/>
    <property type="molecule type" value="Genomic_DNA"/>
</dbReference>
<dbReference type="Gene3D" id="3.30.2010.10">
    <property type="entry name" value="Metalloproteases ('zincins'), catalytic domain"/>
    <property type="match status" value="1"/>
</dbReference>
<protein>
    <submittedName>
        <fullName evidence="2">M48 family metallopeptidase</fullName>
    </submittedName>
</protein>
<dbReference type="InterPro" id="IPR053136">
    <property type="entry name" value="UTP_pyrophosphatase-like"/>
</dbReference>
<sequence length="120" mass="14086">MSERAVGATTMPQVPARTWHDADDLRWATRAWAARIGVRVVRIQVRAMRTKWASMSTAGNLTLNSELVDLPRELGEYVIVHELVHLLAPNHSKLFKSFMWAYLPDWEEREERLRKKDWLF</sequence>
<comment type="caution">
    <text evidence="2">The sequence shown here is derived from an EMBL/GenBank/DDBJ whole genome shotgun (WGS) entry which is preliminary data.</text>
</comment>
<proteinExistence type="predicted"/>
<dbReference type="PANTHER" id="PTHR30399">
    <property type="entry name" value="UNCHARACTERIZED PROTEIN YGJP"/>
    <property type="match status" value="1"/>
</dbReference>
<dbReference type="InterPro" id="IPR002725">
    <property type="entry name" value="YgjP-like_metallopeptidase"/>
</dbReference>
<accession>A0ABS4D9T0</accession>
<evidence type="ECO:0000313" key="3">
    <source>
        <dbReference type="Proteomes" id="UP001193081"/>
    </source>
</evidence>
<keyword evidence="3" id="KW-1185">Reference proteome</keyword>
<evidence type="ECO:0000313" key="2">
    <source>
        <dbReference type="EMBL" id="MBP1466199.1"/>
    </source>
</evidence>
<evidence type="ECO:0000259" key="1">
    <source>
        <dbReference type="Pfam" id="PF01863"/>
    </source>
</evidence>
<dbReference type="PANTHER" id="PTHR30399:SF1">
    <property type="entry name" value="UTP PYROPHOSPHATASE"/>
    <property type="match status" value="1"/>
</dbReference>
<feature type="domain" description="YgjP-like metallopeptidase" evidence="1">
    <location>
        <begin position="25"/>
        <end position="115"/>
    </location>
</feature>
<organism evidence="2 3">
    <name type="scientific">Candidatus Chloroploca mongolica</name>
    <dbReference type="NCBI Taxonomy" id="2528176"/>
    <lineage>
        <taxon>Bacteria</taxon>
        <taxon>Bacillati</taxon>
        <taxon>Chloroflexota</taxon>
        <taxon>Chloroflexia</taxon>
        <taxon>Chloroflexales</taxon>
        <taxon>Chloroflexineae</taxon>
        <taxon>Oscillochloridaceae</taxon>
        <taxon>Candidatus Chloroploca</taxon>
    </lineage>
</organism>
<name>A0ABS4D9T0_9CHLR</name>